<dbReference type="PROSITE" id="PS50297">
    <property type="entry name" value="ANK_REP_REGION"/>
    <property type="match status" value="1"/>
</dbReference>
<dbReference type="VEuPathDB" id="VectorBase:RPRC004776"/>
<evidence type="ECO:0000313" key="4">
    <source>
        <dbReference type="EnsemblMetazoa" id="RPRC004776-PA"/>
    </source>
</evidence>
<dbReference type="EnsemblMetazoa" id="RPRC004776-RA">
    <property type="protein sequence ID" value="RPRC004776-PA"/>
    <property type="gene ID" value="RPRC004776"/>
</dbReference>
<dbReference type="InterPro" id="IPR051226">
    <property type="entry name" value="PP1_Regulatory_Subunit"/>
</dbReference>
<dbReference type="Proteomes" id="UP000015103">
    <property type="component" value="Unassembled WGS sequence"/>
</dbReference>
<sequence>MLLKAGADIDAQDFDGWTPLHAAAHWGQKEACEVLVENFCDMNIKNCVGQTAFDVAENEIVRVLEDLRKKQATIPRDNFINKKKSVKKP</sequence>
<dbReference type="HOGENOM" id="CLU_2457587_0_0_1"/>
<name>T1HL52_RHOPR</name>
<reference evidence="4" key="1">
    <citation type="submission" date="2015-05" db="UniProtKB">
        <authorList>
            <consortium name="EnsemblMetazoa"/>
        </authorList>
    </citation>
    <scope>IDENTIFICATION</scope>
</reference>
<dbReference type="SMART" id="SM00248">
    <property type="entry name" value="ANK"/>
    <property type="match status" value="1"/>
</dbReference>
<dbReference type="InterPro" id="IPR002110">
    <property type="entry name" value="Ankyrin_rpt"/>
</dbReference>
<accession>T1HL52</accession>
<keyword evidence="5" id="KW-1185">Reference proteome</keyword>
<evidence type="ECO:0000256" key="2">
    <source>
        <dbReference type="ARBA" id="ARBA00022737"/>
    </source>
</evidence>
<evidence type="ECO:0000256" key="1">
    <source>
        <dbReference type="ARBA" id="ARBA00022473"/>
    </source>
</evidence>
<dbReference type="Pfam" id="PF12796">
    <property type="entry name" value="Ank_2"/>
    <property type="match status" value="1"/>
</dbReference>
<protein>
    <submittedName>
        <fullName evidence="4">ANK_REP_REGION domain-containing protein</fullName>
    </submittedName>
</protein>
<dbReference type="PROSITE" id="PS50088">
    <property type="entry name" value="ANK_REPEAT"/>
    <property type="match status" value="1"/>
</dbReference>
<keyword evidence="1" id="KW-0217">Developmental protein</keyword>
<evidence type="ECO:0000256" key="3">
    <source>
        <dbReference type="ARBA" id="ARBA00038386"/>
    </source>
</evidence>
<dbReference type="AlphaFoldDB" id="T1HL52"/>
<dbReference type="SUPFAM" id="SSF48403">
    <property type="entry name" value="Ankyrin repeat"/>
    <property type="match status" value="1"/>
</dbReference>
<evidence type="ECO:0000313" key="5">
    <source>
        <dbReference type="Proteomes" id="UP000015103"/>
    </source>
</evidence>
<organism evidence="4 5">
    <name type="scientific">Rhodnius prolixus</name>
    <name type="common">Triatomid bug</name>
    <dbReference type="NCBI Taxonomy" id="13249"/>
    <lineage>
        <taxon>Eukaryota</taxon>
        <taxon>Metazoa</taxon>
        <taxon>Ecdysozoa</taxon>
        <taxon>Arthropoda</taxon>
        <taxon>Hexapoda</taxon>
        <taxon>Insecta</taxon>
        <taxon>Pterygota</taxon>
        <taxon>Neoptera</taxon>
        <taxon>Paraneoptera</taxon>
        <taxon>Hemiptera</taxon>
        <taxon>Heteroptera</taxon>
        <taxon>Panheteroptera</taxon>
        <taxon>Cimicomorpha</taxon>
        <taxon>Reduviidae</taxon>
        <taxon>Triatominae</taxon>
        <taxon>Rhodnius</taxon>
    </lineage>
</organism>
<dbReference type="STRING" id="13249.T1HL52"/>
<dbReference type="GO" id="GO:0019208">
    <property type="term" value="F:phosphatase regulator activity"/>
    <property type="evidence" value="ECO:0007669"/>
    <property type="project" value="TreeGrafter"/>
</dbReference>
<dbReference type="Gene3D" id="1.25.40.20">
    <property type="entry name" value="Ankyrin repeat-containing domain"/>
    <property type="match status" value="1"/>
</dbReference>
<dbReference type="eggNOG" id="KOG0505">
    <property type="taxonomic scope" value="Eukaryota"/>
</dbReference>
<comment type="similarity">
    <text evidence="3">Belongs to the NRARP family.</text>
</comment>
<dbReference type="PANTHER" id="PTHR24179">
    <property type="entry name" value="PROTEIN PHOSPHATASE 1 REGULATORY SUBUNIT 12"/>
    <property type="match status" value="1"/>
</dbReference>
<keyword evidence="2" id="KW-0677">Repeat</keyword>
<dbReference type="GO" id="GO:0004857">
    <property type="term" value="F:enzyme inhibitor activity"/>
    <property type="evidence" value="ECO:0007669"/>
    <property type="project" value="TreeGrafter"/>
</dbReference>
<dbReference type="InterPro" id="IPR036770">
    <property type="entry name" value="Ankyrin_rpt-contain_sf"/>
</dbReference>
<dbReference type="PANTHER" id="PTHR24179:SF21">
    <property type="entry name" value="MYOSIN BINDING SUBUNIT, ISOFORM O"/>
    <property type="match status" value="1"/>
</dbReference>
<dbReference type="EMBL" id="ACPB03014634">
    <property type="status" value="NOT_ANNOTATED_CDS"/>
    <property type="molecule type" value="Genomic_DNA"/>
</dbReference>
<proteinExistence type="inferred from homology"/>
<dbReference type="GO" id="GO:0005737">
    <property type="term" value="C:cytoplasm"/>
    <property type="evidence" value="ECO:0007669"/>
    <property type="project" value="TreeGrafter"/>
</dbReference>
<dbReference type="InParanoid" id="T1HL52"/>